<dbReference type="Pfam" id="PF07574">
    <property type="entry name" value="SMC_Nse1"/>
    <property type="match status" value="1"/>
</dbReference>
<evidence type="ECO:0000256" key="5">
    <source>
        <dbReference type="ARBA" id="ARBA00019422"/>
    </source>
</evidence>
<comment type="subunit">
    <text evidence="15">Component of the Smc5-Smc6 complex.</text>
</comment>
<proteinExistence type="inferred from homology"/>
<comment type="catalytic activity">
    <reaction evidence="1 15">
        <text>S-ubiquitinyl-[E2 ubiquitin-conjugating enzyme]-L-cysteine + [acceptor protein]-L-lysine = [E2 ubiquitin-conjugating enzyme]-L-cysteine + N(6)-ubiquitinyl-[acceptor protein]-L-lysine.</text>
        <dbReference type="EC" id="2.3.2.27"/>
    </reaction>
</comment>
<dbReference type="Gene3D" id="3.90.1150.220">
    <property type="match status" value="1"/>
</dbReference>
<evidence type="ECO:0000256" key="13">
    <source>
        <dbReference type="ARBA" id="ARBA00023204"/>
    </source>
</evidence>
<feature type="region of interest" description="Disordered" evidence="16">
    <location>
        <begin position="147"/>
        <end position="171"/>
    </location>
</feature>
<reference evidence="18" key="1">
    <citation type="submission" date="2023-06" db="EMBL/GenBank/DDBJ databases">
        <title>Genome-scale phylogeny and comparative genomics of the fungal order Sordariales.</title>
        <authorList>
            <consortium name="Lawrence Berkeley National Laboratory"/>
            <person name="Hensen N."/>
            <person name="Bonometti L."/>
            <person name="Westerberg I."/>
            <person name="Brannstrom I.O."/>
            <person name="Guillou S."/>
            <person name="Cros-Aarteil S."/>
            <person name="Calhoun S."/>
            <person name="Haridas S."/>
            <person name="Kuo A."/>
            <person name="Mondo S."/>
            <person name="Pangilinan J."/>
            <person name="Riley R."/>
            <person name="Labutti K."/>
            <person name="Andreopoulos B."/>
            <person name="Lipzen A."/>
            <person name="Chen C."/>
            <person name="Yanf M."/>
            <person name="Daum C."/>
            <person name="Ng V."/>
            <person name="Clum A."/>
            <person name="Steindorff A."/>
            <person name="Ohm R."/>
            <person name="Martin F."/>
            <person name="Silar P."/>
            <person name="Natvig D."/>
            <person name="Lalanne C."/>
            <person name="Gautier V."/>
            <person name="Ament-Velasquez S.L."/>
            <person name="Kruys A."/>
            <person name="Hutchinson M.I."/>
            <person name="Powell A.J."/>
            <person name="Barry K."/>
            <person name="Miller A.N."/>
            <person name="Grigoriev I.V."/>
            <person name="Debuchy R."/>
            <person name="Gladieux P."/>
            <person name="Thoren M.H."/>
            <person name="Johannesson H."/>
        </authorList>
    </citation>
    <scope>NUCLEOTIDE SEQUENCE</scope>
    <source>
        <strain evidence="18">SMH2532-1</strain>
    </source>
</reference>
<dbReference type="InterPro" id="IPR036388">
    <property type="entry name" value="WH-like_DNA-bd_sf"/>
</dbReference>
<keyword evidence="8 15" id="KW-0227">DNA damage</keyword>
<keyword evidence="9 15" id="KW-0863">Zinc-finger</keyword>
<sequence length="325" mass="36932">MDEEPMLTTPDGYGDANRAFLQAFMARGTFTFPDAQKVIAEIMTVYDGADEPVDPQSITMDDFTNFVRMAREAVEPLDFDIRITRDQKRGGERVWVFMNAHSDAPTQLATTHTPEEVAFIKRLLDAMFSEFNTPRMEVMAVDEGQALKVSRPSRSRDSPANGHGEAPATAADKGLKHSEVLALLSTLVAEGWLEKSRHGFYSLSPRALVELWSWLVETYNDAEDDWQNIKFCEACKEIVTHGQRCSEPDCTIRLHDFCQDGYWRTRRDKKCPKCQKPWDGNHFVGERAITTRAGFQRGRGRRSGGGRRSEVQEPVEEDMEEVEEE</sequence>
<keyword evidence="11 15" id="KW-0862">Zinc</keyword>
<dbReference type="Proteomes" id="UP001174936">
    <property type="component" value="Unassembled WGS sequence"/>
</dbReference>
<feature type="domain" description="Non-structural maintenance of chromosomes element 1 RING C4HC3-type" evidence="17">
    <location>
        <begin position="232"/>
        <end position="274"/>
    </location>
</feature>
<evidence type="ECO:0000256" key="12">
    <source>
        <dbReference type="ARBA" id="ARBA00023172"/>
    </source>
</evidence>
<evidence type="ECO:0000256" key="14">
    <source>
        <dbReference type="ARBA" id="ARBA00023242"/>
    </source>
</evidence>
<dbReference type="GO" id="GO:0005634">
    <property type="term" value="C:nucleus"/>
    <property type="evidence" value="ECO:0007669"/>
    <property type="project" value="UniProtKB-SubCell"/>
</dbReference>
<evidence type="ECO:0000313" key="19">
    <source>
        <dbReference type="Proteomes" id="UP001174936"/>
    </source>
</evidence>
<dbReference type="Pfam" id="PF08746">
    <property type="entry name" value="zf-RING-like"/>
    <property type="match status" value="1"/>
</dbReference>
<evidence type="ECO:0000259" key="17">
    <source>
        <dbReference type="Pfam" id="PF08746"/>
    </source>
</evidence>
<protein>
    <recommendedName>
        <fullName evidence="5 15">Non-structural maintenance of chromosomes element 1 homolog</fullName>
        <ecNumber evidence="4 15">2.3.2.27</ecNumber>
    </recommendedName>
</protein>
<keyword evidence="14 15" id="KW-0539">Nucleus</keyword>
<dbReference type="FunFam" id="3.30.40.10:FF:000640">
    <property type="entry name" value="DNA repair protein Nse1, putative"/>
    <property type="match status" value="1"/>
</dbReference>
<keyword evidence="13 15" id="KW-0234">DNA repair</keyword>
<dbReference type="GO" id="GO:0008270">
    <property type="term" value="F:zinc ion binding"/>
    <property type="evidence" value="ECO:0007669"/>
    <property type="project" value="UniProtKB-KW"/>
</dbReference>
<evidence type="ECO:0000256" key="16">
    <source>
        <dbReference type="SAM" id="MobiDB-lite"/>
    </source>
</evidence>
<evidence type="ECO:0000256" key="3">
    <source>
        <dbReference type="ARBA" id="ARBA00010258"/>
    </source>
</evidence>
<dbReference type="AlphaFoldDB" id="A0AA39Y0C8"/>
<dbReference type="PANTHER" id="PTHR20973:SF0">
    <property type="entry name" value="NON-STRUCTURAL MAINTENANCE OF CHROMOSOMES ELEMENT 1 HOMOLOG"/>
    <property type="match status" value="1"/>
</dbReference>
<dbReference type="InterPro" id="IPR011513">
    <property type="entry name" value="Nse1"/>
</dbReference>
<dbReference type="GO" id="GO:0000724">
    <property type="term" value="P:double-strand break repair via homologous recombination"/>
    <property type="evidence" value="ECO:0007669"/>
    <property type="project" value="TreeGrafter"/>
</dbReference>
<dbReference type="Gene3D" id="1.10.10.10">
    <property type="entry name" value="Winged helix-like DNA-binding domain superfamily/Winged helix DNA-binding domain"/>
    <property type="match status" value="1"/>
</dbReference>
<accession>A0AA39Y0C8</accession>
<evidence type="ECO:0000256" key="15">
    <source>
        <dbReference type="RuleBase" id="RU368018"/>
    </source>
</evidence>
<evidence type="ECO:0000256" key="11">
    <source>
        <dbReference type="ARBA" id="ARBA00022833"/>
    </source>
</evidence>
<evidence type="ECO:0000256" key="1">
    <source>
        <dbReference type="ARBA" id="ARBA00000900"/>
    </source>
</evidence>
<evidence type="ECO:0000256" key="8">
    <source>
        <dbReference type="ARBA" id="ARBA00022763"/>
    </source>
</evidence>
<comment type="function">
    <text evidence="15">Acts in a DNA repair pathway for removal of UV-induced DNA damage that is distinct from classical nucleotide excision repair and in repair of ionizing radiation damage. Functions in homologous recombination repair of DNA double strand breaks and in recovery of stalled replication forks.</text>
</comment>
<keyword evidence="12 15" id="KW-0233">DNA recombination</keyword>
<evidence type="ECO:0000313" key="18">
    <source>
        <dbReference type="EMBL" id="KAK0643648.1"/>
    </source>
</evidence>
<dbReference type="EC" id="2.3.2.27" evidence="4 15"/>
<comment type="subcellular location">
    <subcellularLocation>
        <location evidence="2 15">Nucleus</location>
    </subcellularLocation>
</comment>
<evidence type="ECO:0000256" key="7">
    <source>
        <dbReference type="ARBA" id="ARBA00022723"/>
    </source>
</evidence>
<keyword evidence="6 15" id="KW-0808">Transferase</keyword>
<comment type="similarity">
    <text evidence="3 15">Belongs to the NSE1 family.</text>
</comment>
<evidence type="ECO:0000256" key="6">
    <source>
        <dbReference type="ARBA" id="ARBA00022679"/>
    </source>
</evidence>
<dbReference type="CDD" id="cd16493">
    <property type="entry name" value="RING-CH-C4HC3_NSE1"/>
    <property type="match status" value="1"/>
</dbReference>
<evidence type="ECO:0000256" key="9">
    <source>
        <dbReference type="ARBA" id="ARBA00022771"/>
    </source>
</evidence>
<evidence type="ECO:0000256" key="2">
    <source>
        <dbReference type="ARBA" id="ARBA00004123"/>
    </source>
</evidence>
<gene>
    <name evidence="18" type="ORF">B0T16DRAFT_416416</name>
</gene>
<dbReference type="InterPro" id="IPR013083">
    <property type="entry name" value="Znf_RING/FYVE/PHD"/>
</dbReference>
<feature type="compositionally biased region" description="Acidic residues" evidence="16">
    <location>
        <begin position="313"/>
        <end position="325"/>
    </location>
</feature>
<organism evidence="18 19">
    <name type="scientific">Cercophora newfieldiana</name>
    <dbReference type="NCBI Taxonomy" id="92897"/>
    <lineage>
        <taxon>Eukaryota</taxon>
        <taxon>Fungi</taxon>
        <taxon>Dikarya</taxon>
        <taxon>Ascomycota</taxon>
        <taxon>Pezizomycotina</taxon>
        <taxon>Sordariomycetes</taxon>
        <taxon>Sordariomycetidae</taxon>
        <taxon>Sordariales</taxon>
        <taxon>Lasiosphaeriaceae</taxon>
        <taxon>Cercophora</taxon>
    </lineage>
</organism>
<dbReference type="PANTHER" id="PTHR20973">
    <property type="entry name" value="NON-SMC ELEMENT 1-RELATED"/>
    <property type="match status" value="1"/>
</dbReference>
<comment type="caution">
    <text evidence="18">The sequence shown here is derived from an EMBL/GenBank/DDBJ whole genome shotgun (WGS) entry which is preliminary data.</text>
</comment>
<keyword evidence="19" id="KW-1185">Reference proteome</keyword>
<dbReference type="EMBL" id="JAULSV010000005">
    <property type="protein sequence ID" value="KAK0643648.1"/>
    <property type="molecule type" value="Genomic_DNA"/>
</dbReference>
<dbReference type="Gene3D" id="3.30.40.10">
    <property type="entry name" value="Zinc/RING finger domain, C3HC4 (zinc finger)"/>
    <property type="match status" value="1"/>
</dbReference>
<dbReference type="GO" id="GO:0030915">
    <property type="term" value="C:Smc5-Smc6 complex"/>
    <property type="evidence" value="ECO:0007669"/>
    <property type="project" value="UniProtKB-UniRule"/>
</dbReference>
<evidence type="ECO:0000256" key="10">
    <source>
        <dbReference type="ARBA" id="ARBA00022786"/>
    </source>
</evidence>
<feature type="region of interest" description="Disordered" evidence="16">
    <location>
        <begin position="294"/>
        <end position="325"/>
    </location>
</feature>
<dbReference type="GO" id="GO:0061630">
    <property type="term" value="F:ubiquitin protein ligase activity"/>
    <property type="evidence" value="ECO:0007669"/>
    <property type="project" value="UniProtKB-EC"/>
</dbReference>
<keyword evidence="7 15" id="KW-0479">Metal-binding</keyword>
<dbReference type="InterPro" id="IPR014857">
    <property type="entry name" value="Nse1_RING_C4HC3-type"/>
</dbReference>
<evidence type="ECO:0000256" key="4">
    <source>
        <dbReference type="ARBA" id="ARBA00012483"/>
    </source>
</evidence>
<keyword evidence="10 15" id="KW-0833">Ubl conjugation pathway</keyword>
<name>A0AA39Y0C8_9PEZI</name>